<accession>A0A9N9KYV8</accession>
<evidence type="ECO:0000313" key="1">
    <source>
        <dbReference type="EMBL" id="CAG8955576.1"/>
    </source>
</evidence>
<dbReference type="EMBL" id="CAJVRL010000064">
    <property type="protein sequence ID" value="CAG8955576.1"/>
    <property type="molecule type" value="Genomic_DNA"/>
</dbReference>
<comment type="caution">
    <text evidence="1">The sequence shown here is derived from an EMBL/GenBank/DDBJ whole genome shotgun (WGS) entry which is preliminary data.</text>
</comment>
<sequence length="89" mass="9613">MFVLAWGWVKTKKKKWPTEQSKAEPALLNSILRIKASDQGGKSGLGGETGRSVAQGAILMLEPANACPPVSEPAKELEQLFNKPLNVEP</sequence>
<evidence type="ECO:0000313" key="2">
    <source>
        <dbReference type="Proteomes" id="UP000696280"/>
    </source>
</evidence>
<name>A0A9N9KYV8_9HELO</name>
<dbReference type="Proteomes" id="UP000696280">
    <property type="component" value="Unassembled WGS sequence"/>
</dbReference>
<keyword evidence="2" id="KW-1185">Reference proteome</keyword>
<gene>
    <name evidence="1" type="ORF">HYFRA_00009530</name>
</gene>
<reference evidence="1" key="1">
    <citation type="submission" date="2021-07" db="EMBL/GenBank/DDBJ databases">
        <authorList>
            <person name="Durling M."/>
        </authorList>
    </citation>
    <scope>NUCLEOTIDE SEQUENCE</scope>
</reference>
<protein>
    <submittedName>
        <fullName evidence="1">Uncharacterized protein</fullName>
    </submittedName>
</protein>
<dbReference type="AlphaFoldDB" id="A0A9N9KYV8"/>
<organism evidence="1 2">
    <name type="scientific">Hymenoscyphus fraxineus</name>
    <dbReference type="NCBI Taxonomy" id="746836"/>
    <lineage>
        <taxon>Eukaryota</taxon>
        <taxon>Fungi</taxon>
        <taxon>Dikarya</taxon>
        <taxon>Ascomycota</taxon>
        <taxon>Pezizomycotina</taxon>
        <taxon>Leotiomycetes</taxon>
        <taxon>Helotiales</taxon>
        <taxon>Helotiaceae</taxon>
        <taxon>Hymenoscyphus</taxon>
    </lineage>
</organism>
<proteinExistence type="predicted"/>